<evidence type="ECO:0000313" key="1">
    <source>
        <dbReference type="EMBL" id="KAL3760428.1"/>
    </source>
</evidence>
<accession>A0ABD3M900</accession>
<keyword evidence="2" id="KW-1185">Reference proteome</keyword>
<protein>
    <submittedName>
        <fullName evidence="1">Uncharacterized protein</fullName>
    </submittedName>
</protein>
<evidence type="ECO:0000313" key="2">
    <source>
        <dbReference type="Proteomes" id="UP001530293"/>
    </source>
</evidence>
<dbReference type="AlphaFoldDB" id="A0ABD3M900"/>
<sequence>MTTTRRIEATTNRYGALYFCLGFALKQQHHHGEHHSNDNDKANQSDNERVWGAAIEYELSSNGIVFENRPAIHFVTGITDKLGDEESTVIRSTTTMMKCVCLRHHCLSRIQPYKAMLGALAEGQELPSFPPCSAVLVLELGHRSVIAMAIVAH</sequence>
<reference evidence="1 2" key="1">
    <citation type="submission" date="2024-10" db="EMBL/GenBank/DDBJ databases">
        <title>Updated reference genomes for cyclostephanoid diatoms.</title>
        <authorList>
            <person name="Roberts W.R."/>
            <person name="Alverson A.J."/>
        </authorList>
    </citation>
    <scope>NUCLEOTIDE SEQUENCE [LARGE SCALE GENOMIC DNA]</scope>
    <source>
        <strain evidence="1 2">AJA232-27</strain>
    </source>
</reference>
<dbReference type="Proteomes" id="UP001530293">
    <property type="component" value="Unassembled WGS sequence"/>
</dbReference>
<name>A0ABD3M900_9STRA</name>
<organism evidence="1 2">
    <name type="scientific">Discostella pseudostelligera</name>
    <dbReference type="NCBI Taxonomy" id="259834"/>
    <lineage>
        <taxon>Eukaryota</taxon>
        <taxon>Sar</taxon>
        <taxon>Stramenopiles</taxon>
        <taxon>Ochrophyta</taxon>
        <taxon>Bacillariophyta</taxon>
        <taxon>Coscinodiscophyceae</taxon>
        <taxon>Thalassiosirophycidae</taxon>
        <taxon>Stephanodiscales</taxon>
        <taxon>Stephanodiscaceae</taxon>
        <taxon>Discostella</taxon>
    </lineage>
</organism>
<dbReference type="EMBL" id="JALLBG020000186">
    <property type="protein sequence ID" value="KAL3760428.1"/>
    <property type="molecule type" value="Genomic_DNA"/>
</dbReference>
<comment type="caution">
    <text evidence="1">The sequence shown here is derived from an EMBL/GenBank/DDBJ whole genome shotgun (WGS) entry which is preliminary data.</text>
</comment>
<proteinExistence type="predicted"/>
<gene>
    <name evidence="1" type="ORF">ACHAWU_005963</name>
</gene>